<dbReference type="CDD" id="cd06170">
    <property type="entry name" value="LuxR_C_like"/>
    <property type="match status" value="1"/>
</dbReference>
<dbReference type="InterPro" id="IPR011006">
    <property type="entry name" value="CheY-like_superfamily"/>
</dbReference>
<dbReference type="STRING" id="138119.DSY0340"/>
<dbReference type="KEGG" id="dsy:DSY0340"/>
<dbReference type="AlphaFoldDB" id="Q251B3"/>
<dbReference type="Gene3D" id="3.40.50.2300">
    <property type="match status" value="1"/>
</dbReference>
<sequence>MEHVSRPQSPLPKKEGFGMPIRILIGDDHAIVRSGLTMLINSHDDMEVVGTAADGRETFELAMKLKPDVILLDLSMPPGENGLSATLRIKDAAPEIQILILTMHDDEEYIFKILQAGASGYILKSAYDNDLINAIRTIYHGNAYLGPSITKTLIHEFAQRSLHGNESGTDLTVREQNFLSLMAMGYSNKEIAEELSVSVKTVESYRSKIKDKLNLKTRHELVRYALKKGLMDLE</sequence>
<keyword evidence="4" id="KW-0238">DNA-binding</keyword>
<organism evidence="10 11">
    <name type="scientific">Desulfitobacterium hafniense (strain Y51)</name>
    <dbReference type="NCBI Taxonomy" id="138119"/>
    <lineage>
        <taxon>Bacteria</taxon>
        <taxon>Bacillati</taxon>
        <taxon>Bacillota</taxon>
        <taxon>Clostridia</taxon>
        <taxon>Eubacteriales</taxon>
        <taxon>Desulfitobacteriaceae</taxon>
        <taxon>Desulfitobacterium</taxon>
    </lineage>
</organism>
<dbReference type="InterPro" id="IPR000792">
    <property type="entry name" value="Tscrpt_reg_LuxR_C"/>
</dbReference>
<keyword evidence="2 7" id="KW-0597">Phosphoprotein</keyword>
<evidence type="ECO:0000259" key="9">
    <source>
        <dbReference type="PROSITE" id="PS50110"/>
    </source>
</evidence>
<evidence type="ECO:0000256" key="3">
    <source>
        <dbReference type="ARBA" id="ARBA00023015"/>
    </source>
</evidence>
<dbReference type="GO" id="GO:0000160">
    <property type="term" value="P:phosphorelay signal transduction system"/>
    <property type="evidence" value="ECO:0007669"/>
    <property type="project" value="InterPro"/>
</dbReference>
<keyword evidence="5" id="KW-0804">Transcription</keyword>
<dbReference type="PROSITE" id="PS50110">
    <property type="entry name" value="RESPONSE_REGULATORY"/>
    <property type="match status" value="1"/>
</dbReference>
<dbReference type="GO" id="GO:0006355">
    <property type="term" value="P:regulation of DNA-templated transcription"/>
    <property type="evidence" value="ECO:0007669"/>
    <property type="project" value="InterPro"/>
</dbReference>
<dbReference type="Pfam" id="PF00196">
    <property type="entry name" value="GerE"/>
    <property type="match status" value="1"/>
</dbReference>
<dbReference type="Pfam" id="PF00072">
    <property type="entry name" value="Response_reg"/>
    <property type="match status" value="1"/>
</dbReference>
<feature type="domain" description="Response regulatory" evidence="9">
    <location>
        <begin position="22"/>
        <end position="139"/>
    </location>
</feature>
<evidence type="ECO:0000259" key="8">
    <source>
        <dbReference type="PROSITE" id="PS50043"/>
    </source>
</evidence>
<dbReference type="InterPro" id="IPR001789">
    <property type="entry name" value="Sig_transdc_resp-reg_receiver"/>
</dbReference>
<evidence type="ECO:0000256" key="1">
    <source>
        <dbReference type="ARBA" id="ARBA00018672"/>
    </source>
</evidence>
<evidence type="ECO:0000256" key="5">
    <source>
        <dbReference type="ARBA" id="ARBA00023163"/>
    </source>
</evidence>
<dbReference type="PROSITE" id="PS50043">
    <property type="entry name" value="HTH_LUXR_2"/>
    <property type="match status" value="1"/>
</dbReference>
<dbReference type="PANTHER" id="PTHR43214:SF37">
    <property type="entry name" value="TRANSCRIPTIONAL REGULATORY PROTEIN YDFI"/>
    <property type="match status" value="1"/>
</dbReference>
<accession>Q251B3</accession>
<dbReference type="SMART" id="SM00421">
    <property type="entry name" value="HTH_LUXR"/>
    <property type="match status" value="1"/>
</dbReference>
<dbReference type="SMART" id="SM00448">
    <property type="entry name" value="REC"/>
    <property type="match status" value="1"/>
</dbReference>
<evidence type="ECO:0000256" key="7">
    <source>
        <dbReference type="PROSITE-ProRule" id="PRU00169"/>
    </source>
</evidence>
<evidence type="ECO:0000313" key="11">
    <source>
        <dbReference type="Proteomes" id="UP000001946"/>
    </source>
</evidence>
<dbReference type="SUPFAM" id="SSF46894">
    <property type="entry name" value="C-terminal effector domain of the bipartite response regulators"/>
    <property type="match status" value="1"/>
</dbReference>
<gene>
    <name evidence="10" type="ordered locus">DSY0340</name>
</gene>
<evidence type="ECO:0000256" key="4">
    <source>
        <dbReference type="ARBA" id="ARBA00023125"/>
    </source>
</evidence>
<feature type="modified residue" description="4-aspartylphosphate" evidence="7">
    <location>
        <position position="73"/>
    </location>
</feature>
<dbReference type="InterPro" id="IPR058245">
    <property type="entry name" value="NreC/VraR/RcsB-like_REC"/>
</dbReference>
<dbReference type="InterPro" id="IPR039420">
    <property type="entry name" value="WalR-like"/>
</dbReference>
<dbReference type="eggNOG" id="COG2197">
    <property type="taxonomic scope" value="Bacteria"/>
</dbReference>
<keyword evidence="3" id="KW-0805">Transcription regulation</keyword>
<dbReference type="CDD" id="cd17535">
    <property type="entry name" value="REC_NarL-like"/>
    <property type="match status" value="1"/>
</dbReference>
<dbReference type="Proteomes" id="UP000001946">
    <property type="component" value="Chromosome"/>
</dbReference>
<evidence type="ECO:0000256" key="6">
    <source>
        <dbReference type="ARBA" id="ARBA00024867"/>
    </source>
</evidence>
<protein>
    <recommendedName>
        <fullName evidence="1">Stage 0 sporulation protein A homolog</fullName>
    </recommendedName>
</protein>
<evidence type="ECO:0000256" key="2">
    <source>
        <dbReference type="ARBA" id="ARBA00022553"/>
    </source>
</evidence>
<dbReference type="EMBL" id="AP008230">
    <property type="protein sequence ID" value="BAE82129.1"/>
    <property type="molecule type" value="Genomic_DNA"/>
</dbReference>
<reference evidence="10 11" key="1">
    <citation type="journal article" date="2006" name="J. Bacteriol.">
        <title>Complete genome sequence of the dehalorespiring bacterium Desulfitobacterium hafniense Y51 and comparison with Dehalococcoides ethenogenes 195.</title>
        <authorList>
            <person name="Nonaka H."/>
            <person name="Keresztes G."/>
            <person name="Shinoda Y."/>
            <person name="Ikenaga Y."/>
            <person name="Abe M."/>
            <person name="Naito K."/>
            <person name="Inatomi K."/>
            <person name="Furukawa K."/>
            <person name="Inui M."/>
            <person name="Yukawa H."/>
        </authorList>
    </citation>
    <scope>NUCLEOTIDE SEQUENCE [LARGE SCALE GENOMIC DNA]</scope>
    <source>
        <strain evidence="10 11">Y51</strain>
    </source>
</reference>
<dbReference type="PRINTS" id="PR00038">
    <property type="entry name" value="HTHLUXR"/>
</dbReference>
<keyword evidence="11" id="KW-1185">Reference proteome</keyword>
<dbReference type="PANTHER" id="PTHR43214">
    <property type="entry name" value="TWO-COMPONENT RESPONSE REGULATOR"/>
    <property type="match status" value="1"/>
</dbReference>
<dbReference type="GO" id="GO:0003677">
    <property type="term" value="F:DNA binding"/>
    <property type="evidence" value="ECO:0007669"/>
    <property type="project" value="UniProtKB-KW"/>
</dbReference>
<name>Q251B3_DESHY</name>
<comment type="function">
    <text evidence="6">May play the central regulatory role in sporulation. It may be an element of the effector pathway responsible for the activation of sporulation genes in response to nutritional stress. Spo0A may act in concert with spo0H (a sigma factor) to control the expression of some genes that are critical to the sporulation process.</text>
</comment>
<dbReference type="InterPro" id="IPR016032">
    <property type="entry name" value="Sig_transdc_resp-reg_C-effctor"/>
</dbReference>
<dbReference type="SUPFAM" id="SSF52172">
    <property type="entry name" value="CheY-like"/>
    <property type="match status" value="1"/>
</dbReference>
<evidence type="ECO:0000313" key="10">
    <source>
        <dbReference type="EMBL" id="BAE82129.1"/>
    </source>
</evidence>
<dbReference type="HOGENOM" id="CLU_000445_90_1_9"/>
<feature type="domain" description="HTH luxR-type" evidence="8">
    <location>
        <begin position="164"/>
        <end position="229"/>
    </location>
</feature>
<proteinExistence type="predicted"/>